<accession>G3H572</accession>
<protein>
    <submittedName>
        <fullName evidence="4">Glutathione peroxidase 3</fullName>
    </submittedName>
</protein>
<keyword evidence="2 4" id="KW-0575">Peroxidase</keyword>
<evidence type="ECO:0000256" key="3">
    <source>
        <dbReference type="ARBA" id="ARBA00023002"/>
    </source>
</evidence>
<gene>
    <name evidence="4" type="ORF">I79_005447</name>
</gene>
<organism evidence="4 5">
    <name type="scientific">Cricetulus griseus</name>
    <name type="common">Chinese hamster</name>
    <name type="synonym">Cricetulus barabensis griseus</name>
    <dbReference type="NCBI Taxonomy" id="10029"/>
    <lineage>
        <taxon>Eukaryota</taxon>
        <taxon>Metazoa</taxon>
        <taxon>Chordata</taxon>
        <taxon>Craniata</taxon>
        <taxon>Vertebrata</taxon>
        <taxon>Euteleostomi</taxon>
        <taxon>Mammalia</taxon>
        <taxon>Eutheria</taxon>
        <taxon>Euarchontoglires</taxon>
        <taxon>Glires</taxon>
        <taxon>Rodentia</taxon>
        <taxon>Myomorpha</taxon>
        <taxon>Muroidea</taxon>
        <taxon>Cricetidae</taxon>
        <taxon>Cricetinae</taxon>
        <taxon>Cricetulus</taxon>
    </lineage>
</organism>
<dbReference type="GO" id="GO:0006979">
    <property type="term" value="P:response to oxidative stress"/>
    <property type="evidence" value="ECO:0007669"/>
    <property type="project" value="InterPro"/>
</dbReference>
<dbReference type="InParanoid" id="G3H572"/>
<evidence type="ECO:0000256" key="2">
    <source>
        <dbReference type="ARBA" id="ARBA00022559"/>
    </source>
</evidence>
<reference evidence="5" key="1">
    <citation type="journal article" date="2011" name="Nat. Biotechnol.">
        <title>The genomic sequence of the Chinese hamster ovary (CHO)-K1 cell line.</title>
        <authorList>
            <person name="Xu X."/>
            <person name="Nagarajan H."/>
            <person name="Lewis N.E."/>
            <person name="Pan S."/>
            <person name="Cai Z."/>
            <person name="Liu X."/>
            <person name="Chen W."/>
            <person name="Xie M."/>
            <person name="Wang W."/>
            <person name="Hammond S."/>
            <person name="Andersen M.R."/>
            <person name="Neff N."/>
            <person name="Passarelli B."/>
            <person name="Koh W."/>
            <person name="Fan H.C."/>
            <person name="Wang J."/>
            <person name="Gui Y."/>
            <person name="Lee K.H."/>
            <person name="Betenbaugh M.J."/>
            <person name="Quake S.R."/>
            <person name="Famili I."/>
            <person name="Palsson B.O."/>
            <person name="Wang J."/>
        </authorList>
    </citation>
    <scope>NUCLEOTIDE SEQUENCE [LARGE SCALE GENOMIC DNA]</scope>
    <source>
        <strain evidence="5">CHO K1 cell line</strain>
    </source>
</reference>
<comment type="similarity">
    <text evidence="1">Belongs to the glutathione peroxidase family.</text>
</comment>
<dbReference type="InterPro" id="IPR000889">
    <property type="entry name" value="Glutathione_peroxidase"/>
</dbReference>
<dbReference type="GO" id="GO:0004601">
    <property type="term" value="F:peroxidase activity"/>
    <property type="evidence" value="ECO:0007669"/>
    <property type="project" value="UniProtKB-KW"/>
</dbReference>
<sequence length="50" mass="5577">MCGSFGPTKYLPCRYVRPGGGFVPNFQLFEKGDVNGEKEQKVYTFLKVSG</sequence>
<dbReference type="Proteomes" id="UP000001075">
    <property type="component" value="Unassembled WGS sequence"/>
</dbReference>
<name>G3H572_CRIGR</name>
<evidence type="ECO:0000313" key="4">
    <source>
        <dbReference type="EMBL" id="EGW08822.1"/>
    </source>
</evidence>
<dbReference type="Gene3D" id="3.40.30.10">
    <property type="entry name" value="Glutaredoxin"/>
    <property type="match status" value="1"/>
</dbReference>
<keyword evidence="3" id="KW-0560">Oxidoreductase</keyword>
<dbReference type="AlphaFoldDB" id="G3H572"/>
<evidence type="ECO:0000256" key="1">
    <source>
        <dbReference type="ARBA" id="ARBA00006926"/>
    </source>
</evidence>
<proteinExistence type="inferred from homology"/>
<evidence type="ECO:0000313" key="5">
    <source>
        <dbReference type="Proteomes" id="UP000001075"/>
    </source>
</evidence>
<dbReference type="Pfam" id="PF00255">
    <property type="entry name" value="GSHPx"/>
    <property type="match status" value="1"/>
</dbReference>
<dbReference type="EMBL" id="JH000154">
    <property type="protein sequence ID" value="EGW08822.1"/>
    <property type="molecule type" value="Genomic_DNA"/>
</dbReference>
<dbReference type="STRING" id="10029.G3H572"/>